<keyword evidence="8 10" id="KW-0694">RNA-binding</keyword>
<accession>A0A563W2Z3</accession>
<keyword evidence="6 10" id="KW-0378">Hydrolase</keyword>
<dbReference type="GO" id="GO:0003924">
    <property type="term" value="F:GTPase activity"/>
    <property type="evidence" value="ECO:0007669"/>
    <property type="project" value="UniProtKB-UniRule"/>
</dbReference>
<feature type="domain" description="CP-type G" evidence="12">
    <location>
        <begin position="103"/>
        <end position="259"/>
    </location>
</feature>
<sequence>MNLELLGWNSTLASSFKPYAKDGYSVGRITLEYRGEYTLYSELGYVRAKISGKLRHQITDGGDFLAIGDWVIIKTKQNEPNATIYGVLPRTSKFSRKTLAGKTREQIVAANIDTVFLVSGLDNDFNLRRIERYLILTWESGANPVIVLNKADACAFVEQCVAEVETIAPGVPIIVLSAVLNQGLDELKNYIQPGKTVAMLGSSGVGKSTIANLLMGEELQKVQAVRHGDDRGKHTTTHRELFVLPGGGVIIDTPGMREVQIWATESSFEQAFTDIEMLAKKCRFRDCQHSHEPDCAVQNAIAQGILDERRFLNYLKLHKELNYLNRKQKQLKQFKSKSQWKKITKAMRQHYKRHDEG</sequence>
<organism evidence="13 14">
    <name type="scientific">Hyella patelloides LEGE 07179</name>
    <dbReference type="NCBI Taxonomy" id="945734"/>
    <lineage>
        <taxon>Bacteria</taxon>
        <taxon>Bacillati</taxon>
        <taxon>Cyanobacteriota</taxon>
        <taxon>Cyanophyceae</taxon>
        <taxon>Pleurocapsales</taxon>
        <taxon>Hyellaceae</taxon>
        <taxon>Hyella</taxon>
    </lineage>
</organism>
<evidence type="ECO:0000259" key="12">
    <source>
        <dbReference type="PROSITE" id="PS51721"/>
    </source>
</evidence>
<evidence type="ECO:0000256" key="4">
    <source>
        <dbReference type="ARBA" id="ARBA00022730"/>
    </source>
</evidence>
<dbReference type="PANTHER" id="PTHR32120">
    <property type="entry name" value="SMALL RIBOSOMAL SUBUNIT BIOGENESIS GTPASE RSGA"/>
    <property type="match status" value="1"/>
</dbReference>
<name>A0A563W2Z3_9CYAN</name>
<feature type="binding site" evidence="10">
    <location>
        <position position="295"/>
    </location>
    <ligand>
        <name>Zn(2+)</name>
        <dbReference type="ChEBI" id="CHEBI:29105"/>
    </ligand>
</feature>
<gene>
    <name evidence="10 13" type="primary">rsgA</name>
    <name evidence="13" type="ORF">H1P_680004</name>
</gene>
<dbReference type="EMBL" id="CAACVJ010000645">
    <property type="protein sequence ID" value="VEP18036.1"/>
    <property type="molecule type" value="Genomic_DNA"/>
</dbReference>
<comment type="function">
    <text evidence="10">One of several proteins that assist in the late maturation steps of the functional core of the 30S ribosomal subunit. Helps release RbfA from mature subunits. May play a role in the assembly of ribosomal proteins into the subunit. Circularly permuted GTPase that catalyzes slow GTP hydrolysis, GTPase activity is stimulated by the 30S ribosomal subunit.</text>
</comment>
<comment type="similarity">
    <text evidence="10">Belongs to the TRAFAC class YlqF/YawG GTPase family. RsgA subfamily.</text>
</comment>
<feature type="binding site" evidence="10">
    <location>
        <begin position="149"/>
        <end position="152"/>
    </location>
    <ligand>
        <name>GTP</name>
        <dbReference type="ChEBI" id="CHEBI:37565"/>
    </ligand>
</feature>
<protein>
    <recommendedName>
        <fullName evidence="10">Small ribosomal subunit biogenesis GTPase RsgA</fullName>
        <ecNumber evidence="10">3.6.1.-</ecNumber>
    </recommendedName>
</protein>
<keyword evidence="3 10" id="KW-0479">Metal-binding</keyword>
<evidence type="ECO:0000256" key="6">
    <source>
        <dbReference type="ARBA" id="ARBA00022801"/>
    </source>
</evidence>
<evidence type="ECO:0000313" key="14">
    <source>
        <dbReference type="Proteomes" id="UP000320055"/>
    </source>
</evidence>
<dbReference type="PROSITE" id="PS50936">
    <property type="entry name" value="ENGC_GTPASE"/>
    <property type="match status" value="1"/>
</dbReference>
<evidence type="ECO:0000313" key="13">
    <source>
        <dbReference type="EMBL" id="VEP18036.1"/>
    </source>
</evidence>
<dbReference type="HAMAP" id="MF_01820">
    <property type="entry name" value="GTPase_RsgA"/>
    <property type="match status" value="1"/>
</dbReference>
<dbReference type="GO" id="GO:0019843">
    <property type="term" value="F:rRNA binding"/>
    <property type="evidence" value="ECO:0007669"/>
    <property type="project" value="UniProtKB-KW"/>
</dbReference>
<feature type="binding site" evidence="10">
    <location>
        <position position="282"/>
    </location>
    <ligand>
        <name>Zn(2+)</name>
        <dbReference type="ChEBI" id="CHEBI:29105"/>
    </ligand>
</feature>
<dbReference type="GO" id="GO:0005737">
    <property type="term" value="C:cytoplasm"/>
    <property type="evidence" value="ECO:0007669"/>
    <property type="project" value="UniProtKB-SubCell"/>
</dbReference>
<comment type="subunit">
    <text evidence="10">Monomer. Associates with 30S ribosomal subunit, binds 16S rRNA.</text>
</comment>
<dbReference type="CDD" id="cd01854">
    <property type="entry name" value="YjeQ_EngC"/>
    <property type="match status" value="1"/>
</dbReference>
<keyword evidence="2 10" id="KW-0690">Ribosome biogenesis</keyword>
<dbReference type="Pfam" id="PF03193">
    <property type="entry name" value="RsgA_GTPase"/>
    <property type="match status" value="1"/>
</dbReference>
<evidence type="ECO:0000256" key="1">
    <source>
        <dbReference type="ARBA" id="ARBA00022490"/>
    </source>
</evidence>
<feature type="domain" description="EngC GTPase" evidence="11">
    <location>
        <begin position="110"/>
        <end position="257"/>
    </location>
</feature>
<evidence type="ECO:0000256" key="10">
    <source>
        <dbReference type="HAMAP-Rule" id="MF_01820"/>
    </source>
</evidence>
<keyword evidence="14" id="KW-1185">Reference proteome</keyword>
<evidence type="ECO:0000256" key="3">
    <source>
        <dbReference type="ARBA" id="ARBA00022723"/>
    </source>
</evidence>
<dbReference type="GO" id="GO:0042274">
    <property type="term" value="P:ribosomal small subunit biogenesis"/>
    <property type="evidence" value="ECO:0007669"/>
    <property type="project" value="UniProtKB-UniRule"/>
</dbReference>
<dbReference type="PANTHER" id="PTHR32120:SF10">
    <property type="entry name" value="SMALL RIBOSOMAL SUBUNIT BIOGENESIS GTPASE RSGA"/>
    <property type="match status" value="1"/>
</dbReference>
<evidence type="ECO:0000256" key="5">
    <source>
        <dbReference type="ARBA" id="ARBA00022741"/>
    </source>
</evidence>
<dbReference type="Proteomes" id="UP000320055">
    <property type="component" value="Unassembled WGS sequence"/>
</dbReference>
<evidence type="ECO:0000256" key="8">
    <source>
        <dbReference type="ARBA" id="ARBA00022884"/>
    </source>
</evidence>
<dbReference type="NCBIfam" id="TIGR00157">
    <property type="entry name" value="ribosome small subunit-dependent GTPase A"/>
    <property type="match status" value="1"/>
</dbReference>
<dbReference type="RefSeq" id="WP_144867321.1">
    <property type="nucleotide sequence ID" value="NZ_LR213827.1"/>
</dbReference>
<dbReference type="InterPro" id="IPR030378">
    <property type="entry name" value="G_CP_dom"/>
</dbReference>
<evidence type="ECO:0000256" key="7">
    <source>
        <dbReference type="ARBA" id="ARBA00022833"/>
    </source>
</evidence>
<dbReference type="SUPFAM" id="SSF52540">
    <property type="entry name" value="P-loop containing nucleoside triphosphate hydrolases"/>
    <property type="match status" value="1"/>
</dbReference>
<comment type="subcellular location">
    <subcellularLocation>
        <location evidence="10">Cytoplasm</location>
    </subcellularLocation>
</comment>
<evidence type="ECO:0000256" key="9">
    <source>
        <dbReference type="ARBA" id="ARBA00023134"/>
    </source>
</evidence>
<dbReference type="InterPro" id="IPR027417">
    <property type="entry name" value="P-loop_NTPase"/>
</dbReference>
<keyword evidence="4 10" id="KW-0699">rRNA-binding</keyword>
<reference evidence="13 14" key="1">
    <citation type="submission" date="2019-01" db="EMBL/GenBank/DDBJ databases">
        <authorList>
            <person name="Brito A."/>
        </authorList>
    </citation>
    <scope>NUCLEOTIDE SEQUENCE [LARGE SCALE GENOMIC DNA]</scope>
    <source>
        <strain evidence="13">1</strain>
    </source>
</reference>
<proteinExistence type="inferred from homology"/>
<evidence type="ECO:0000256" key="2">
    <source>
        <dbReference type="ARBA" id="ARBA00022517"/>
    </source>
</evidence>
<feature type="binding site" evidence="10">
    <location>
        <position position="287"/>
    </location>
    <ligand>
        <name>Zn(2+)</name>
        <dbReference type="ChEBI" id="CHEBI:29105"/>
    </ligand>
</feature>
<dbReference type="InterPro" id="IPR004881">
    <property type="entry name" value="Ribosome_biogen_GTPase_RsgA"/>
</dbReference>
<keyword evidence="9 10" id="KW-0342">GTP-binding</keyword>
<feature type="binding site" evidence="10">
    <location>
        <begin position="201"/>
        <end position="209"/>
    </location>
    <ligand>
        <name>GTP</name>
        <dbReference type="ChEBI" id="CHEBI:37565"/>
    </ligand>
</feature>
<dbReference type="Gene3D" id="3.40.50.300">
    <property type="entry name" value="P-loop containing nucleotide triphosphate hydrolases"/>
    <property type="match status" value="1"/>
</dbReference>
<dbReference type="InterPro" id="IPR010914">
    <property type="entry name" value="RsgA_GTPase_dom"/>
</dbReference>
<dbReference type="GO" id="GO:0005525">
    <property type="term" value="F:GTP binding"/>
    <property type="evidence" value="ECO:0007669"/>
    <property type="project" value="UniProtKB-UniRule"/>
</dbReference>
<keyword evidence="7 10" id="KW-0862">Zinc</keyword>
<dbReference type="PROSITE" id="PS51721">
    <property type="entry name" value="G_CP"/>
    <property type="match status" value="1"/>
</dbReference>
<dbReference type="Gene3D" id="1.10.40.50">
    <property type="entry name" value="Probable gtpase engc, domain 3"/>
    <property type="match status" value="1"/>
</dbReference>
<keyword evidence="5 10" id="KW-0547">Nucleotide-binding</keyword>
<dbReference type="EC" id="3.6.1.-" evidence="10"/>
<dbReference type="GO" id="GO:0046872">
    <property type="term" value="F:metal ion binding"/>
    <property type="evidence" value="ECO:0007669"/>
    <property type="project" value="UniProtKB-KW"/>
</dbReference>
<dbReference type="AlphaFoldDB" id="A0A563W2Z3"/>
<feature type="binding site" evidence="10">
    <location>
        <position position="289"/>
    </location>
    <ligand>
        <name>Zn(2+)</name>
        <dbReference type="ChEBI" id="CHEBI:29105"/>
    </ligand>
</feature>
<dbReference type="OrthoDB" id="9809485at2"/>
<keyword evidence="1 10" id="KW-0963">Cytoplasm</keyword>
<comment type="cofactor">
    <cofactor evidence="10">
        <name>Zn(2+)</name>
        <dbReference type="ChEBI" id="CHEBI:29105"/>
    </cofactor>
    <text evidence="10">Binds 1 zinc ion per subunit.</text>
</comment>
<evidence type="ECO:0000259" key="11">
    <source>
        <dbReference type="PROSITE" id="PS50936"/>
    </source>
</evidence>